<evidence type="ECO:0000313" key="2">
    <source>
        <dbReference type="Proteomes" id="UP000790709"/>
    </source>
</evidence>
<gene>
    <name evidence="1" type="ORF">BV22DRAFT_1041852</name>
</gene>
<dbReference type="Proteomes" id="UP000790709">
    <property type="component" value="Unassembled WGS sequence"/>
</dbReference>
<comment type="caution">
    <text evidence="1">The sequence shown here is derived from an EMBL/GenBank/DDBJ whole genome shotgun (WGS) entry which is preliminary data.</text>
</comment>
<sequence>MDTAITSSLNSGATLENLCPDVIYVVTSFLSALDVIRLRQTCRFFREVLDHRVIWSDLYQRIRLPRPAGPFFGQSAPFLRDAVVATTKLERNWRPSSPYIADTSCATDRSSWSCRTTVVHRAVIDRWTPLIGLAFGRWLLIVDDDGVRCFDIVLHMTTTIYSPRSKIARFACVATPPDHSGQVRTFVVIQEQNRHPEASQSIINVFRVIPPEDGAIGGTPPPYTVAMNIIIQTTPDICQFTKVSIGPRLLHIYCDGVEPVASRALLIVDVLTLQLYKLPRVANELYELNTTMASFVSTDTHLLATYASSHPGRGPTTIQAFEIPPPSDAKPEPQILRLSHGGAVRTIRFQVSQVVRGPVTDPSTEEIHLTVIGSTCRKRYDYDQKVHLIPVCVKLMPPLSRLSRRGLILCACESSLLVPGTGADGIFEPAFDGYTRGVYVDGLRLSGLVFDDETSPKIITGRLPVALGNSNILVVLVAFDGVKGRLCYAVWGLQGSYVEVADFA</sequence>
<accession>A0ACB8AZ85</accession>
<keyword evidence="2" id="KW-1185">Reference proteome</keyword>
<evidence type="ECO:0000313" key="1">
    <source>
        <dbReference type="EMBL" id="KAH7918301.1"/>
    </source>
</evidence>
<dbReference type="EMBL" id="MU266809">
    <property type="protein sequence ID" value="KAH7918301.1"/>
    <property type="molecule type" value="Genomic_DNA"/>
</dbReference>
<reference evidence="1" key="1">
    <citation type="journal article" date="2021" name="New Phytol.">
        <title>Evolutionary innovations through gain and loss of genes in the ectomycorrhizal Boletales.</title>
        <authorList>
            <person name="Wu G."/>
            <person name="Miyauchi S."/>
            <person name="Morin E."/>
            <person name="Kuo A."/>
            <person name="Drula E."/>
            <person name="Varga T."/>
            <person name="Kohler A."/>
            <person name="Feng B."/>
            <person name="Cao Y."/>
            <person name="Lipzen A."/>
            <person name="Daum C."/>
            <person name="Hundley H."/>
            <person name="Pangilinan J."/>
            <person name="Johnson J."/>
            <person name="Barry K."/>
            <person name="LaButti K."/>
            <person name="Ng V."/>
            <person name="Ahrendt S."/>
            <person name="Min B."/>
            <person name="Choi I.G."/>
            <person name="Park H."/>
            <person name="Plett J.M."/>
            <person name="Magnuson J."/>
            <person name="Spatafora J.W."/>
            <person name="Nagy L.G."/>
            <person name="Henrissat B."/>
            <person name="Grigoriev I.V."/>
            <person name="Yang Z.L."/>
            <person name="Xu J."/>
            <person name="Martin F.M."/>
        </authorList>
    </citation>
    <scope>NUCLEOTIDE SEQUENCE</scope>
    <source>
        <strain evidence="1">KUC20120723A-06</strain>
    </source>
</reference>
<organism evidence="1 2">
    <name type="scientific">Leucogyrophana mollusca</name>
    <dbReference type="NCBI Taxonomy" id="85980"/>
    <lineage>
        <taxon>Eukaryota</taxon>
        <taxon>Fungi</taxon>
        <taxon>Dikarya</taxon>
        <taxon>Basidiomycota</taxon>
        <taxon>Agaricomycotina</taxon>
        <taxon>Agaricomycetes</taxon>
        <taxon>Agaricomycetidae</taxon>
        <taxon>Boletales</taxon>
        <taxon>Boletales incertae sedis</taxon>
        <taxon>Leucogyrophana</taxon>
    </lineage>
</organism>
<name>A0ACB8AZ85_9AGAM</name>
<protein>
    <submittedName>
        <fullName evidence="1">Uncharacterized protein</fullName>
    </submittedName>
</protein>
<proteinExistence type="predicted"/>